<organism evidence="2 3">
    <name type="scientific">Clonostachys byssicola</name>
    <dbReference type="NCBI Taxonomy" id="160290"/>
    <lineage>
        <taxon>Eukaryota</taxon>
        <taxon>Fungi</taxon>
        <taxon>Dikarya</taxon>
        <taxon>Ascomycota</taxon>
        <taxon>Pezizomycotina</taxon>
        <taxon>Sordariomycetes</taxon>
        <taxon>Hypocreomycetidae</taxon>
        <taxon>Hypocreales</taxon>
        <taxon>Bionectriaceae</taxon>
        <taxon>Clonostachys</taxon>
    </lineage>
</organism>
<feature type="region of interest" description="Disordered" evidence="1">
    <location>
        <begin position="723"/>
        <end position="748"/>
    </location>
</feature>
<proteinExistence type="predicted"/>
<reference evidence="2 3" key="2">
    <citation type="submission" date="2021-10" db="EMBL/GenBank/DDBJ databases">
        <authorList>
            <person name="Piombo E."/>
        </authorList>
    </citation>
    <scope>NUCLEOTIDE SEQUENCE [LARGE SCALE GENOMIC DNA]</scope>
</reference>
<dbReference type="OrthoDB" id="5154258at2759"/>
<evidence type="ECO:0000256" key="1">
    <source>
        <dbReference type="SAM" id="MobiDB-lite"/>
    </source>
</evidence>
<dbReference type="EMBL" id="CABFNO020001553">
    <property type="protein sequence ID" value="CAG9999753.1"/>
    <property type="molecule type" value="Genomic_DNA"/>
</dbReference>
<sequence length="748" mass="84131">MNGLKAWFTKGPAQDTYKKNILPELEHLLENCGLPEGDPLFLRDYMIGLSASRAVPTVMICCIDENIRAKAKRFVSDSGIVKSHGFKLGCSALCLEAKTIPIKCMKESLPDEERDESHDSETISTILGGRVFFQNHDNGNLRAATAGPVVMLGGAVYQLTVAHILLKEDKSVIGQERRDLDEFELESDHDEYGLELGGCGMEGSISSGDTSEENDLDEKGISSTLLDNKSSRDGVYQLGSYRRWGFKRLVAQLLDRSRDESRDEVQQPAKLLCPSRHIEADVVSSFPKPNHTLDYLLFAISHAEKPLPSSVRTMNTVHPDMYNNSDKSKNGHPTLEIRQAVAIDSSEKVVMLITAVGAVSGRLIPGTTSYRQSGKTTFQKIHIVLTESPIYKGDCGAAVIDASTGHFYGHIVLGVPGTFLAYIIPSVEVLQDIKNQTGLEASLDVSQFQNKAKHEPPRKKIKSFGDEFHSHLAERPLFSQEQHGESEPEMVCPFFRLDPFRYQKCYLSKLRRFSDVKQHLELVHSRSAYYCPYCQTSWPEEKEWTEHARKGCDKPLAPNSDAITTLDLELLDKIPRDKDDAEKYSIMWKSLFPGPCPNPWRKDSLRECINQIQQIQGESLRRLIPDLLRKYRVSLGHSQTYELIEDIILEVFNKNIMRYPAAIDQQTLDSLLPSTLLPPEDSDFSRTKQLEKEPTKKNASQLYQQMPIPPQESAWEDEPLRVAQHKGHEGPEISPAPADFTLHVAKQT</sequence>
<keyword evidence="3" id="KW-1185">Reference proteome</keyword>
<name>A0A9N9UR68_9HYPO</name>
<evidence type="ECO:0000313" key="2">
    <source>
        <dbReference type="EMBL" id="CAG9999753.1"/>
    </source>
</evidence>
<evidence type="ECO:0000313" key="3">
    <source>
        <dbReference type="Proteomes" id="UP000754883"/>
    </source>
</evidence>
<feature type="region of interest" description="Disordered" evidence="1">
    <location>
        <begin position="201"/>
        <end position="225"/>
    </location>
</feature>
<dbReference type="PANTHER" id="PTHR38166">
    <property type="entry name" value="C2H2-TYPE DOMAIN-CONTAINING PROTEIN-RELATED"/>
    <property type="match status" value="1"/>
</dbReference>
<feature type="region of interest" description="Disordered" evidence="1">
    <location>
        <begin position="678"/>
        <end position="702"/>
    </location>
</feature>
<dbReference type="Proteomes" id="UP000754883">
    <property type="component" value="Unassembled WGS sequence"/>
</dbReference>
<gene>
    <name evidence="2" type="ORF">CBYS24578_00002666</name>
</gene>
<feature type="compositionally biased region" description="Basic and acidic residues" evidence="1">
    <location>
        <begin position="683"/>
        <end position="696"/>
    </location>
</feature>
<comment type="caution">
    <text evidence="2">The sequence shown here is derived from an EMBL/GenBank/DDBJ whole genome shotgun (WGS) entry which is preliminary data.</text>
</comment>
<dbReference type="AlphaFoldDB" id="A0A9N9UR68"/>
<protein>
    <submittedName>
        <fullName evidence="2">Uncharacterized protein</fullName>
    </submittedName>
</protein>
<reference evidence="3" key="1">
    <citation type="submission" date="2019-06" db="EMBL/GenBank/DDBJ databases">
        <authorList>
            <person name="Broberg M."/>
        </authorList>
    </citation>
    <scope>NUCLEOTIDE SEQUENCE [LARGE SCALE GENOMIC DNA]</scope>
</reference>
<dbReference type="PANTHER" id="PTHR38166:SF1">
    <property type="entry name" value="C2H2-TYPE DOMAIN-CONTAINING PROTEIN"/>
    <property type="match status" value="1"/>
</dbReference>
<accession>A0A9N9UR68</accession>